<feature type="transmembrane region" description="Helical" evidence="9">
    <location>
        <begin position="171"/>
        <end position="201"/>
    </location>
</feature>
<evidence type="ECO:0000256" key="10">
    <source>
        <dbReference type="SAM" id="MobiDB-lite"/>
    </source>
</evidence>
<sequence length="326" mass="36360">MSSYVRQAFLTRGRGRGVSRSFPTCHIPNSPNLRAPKKGSSSSTSTTRRLEVQKPKPTSITPPGRLNLPQWREIWRSREVAVRMAQRDIIVRYRQTIFGISWVLLQPLVTAGVFTIVFGVIAGLDSDGIPTFVFTLAAMLAWNLFNGAVSQASTSMVSNQSLVQKVFFPRLIVPASSVVSIVVDFLVSLTLLVALLFIFGINPGWPILLLPVWVLLILMLGLGLGLMAAAYLVKYRDVGYVLPWVLQVLMYASPLAYSLNAVPQNIRWFFEANPITWFLEVFRWSTLGAEAPPSWQFIALIVAAPAVLFLGILVFQKNEREFADYI</sequence>
<keyword evidence="7 9" id="KW-1133">Transmembrane helix</keyword>
<evidence type="ECO:0000313" key="12">
    <source>
        <dbReference type="EMBL" id="TLP97040.1"/>
    </source>
</evidence>
<keyword evidence="13" id="KW-1185">Reference proteome</keyword>
<feature type="transmembrane region" description="Helical" evidence="9">
    <location>
        <begin position="207"/>
        <end position="233"/>
    </location>
</feature>
<dbReference type="Pfam" id="PF01061">
    <property type="entry name" value="ABC2_membrane"/>
    <property type="match status" value="1"/>
</dbReference>
<dbReference type="EMBL" id="VAVZ01000019">
    <property type="protein sequence ID" value="TLP97040.1"/>
    <property type="molecule type" value="Genomic_DNA"/>
</dbReference>
<organism evidence="12 13">
    <name type="scientific">Nesterenkonia salmonea</name>
    <dbReference type="NCBI Taxonomy" id="1804987"/>
    <lineage>
        <taxon>Bacteria</taxon>
        <taxon>Bacillati</taxon>
        <taxon>Actinomycetota</taxon>
        <taxon>Actinomycetes</taxon>
        <taxon>Micrococcales</taxon>
        <taxon>Micrococcaceae</taxon>
        <taxon>Nesterenkonia</taxon>
    </lineage>
</organism>
<evidence type="ECO:0000313" key="13">
    <source>
        <dbReference type="Proteomes" id="UP000310458"/>
    </source>
</evidence>
<feature type="transmembrane region" description="Helical" evidence="9">
    <location>
        <begin position="97"/>
        <end position="122"/>
    </location>
</feature>
<evidence type="ECO:0000259" key="11">
    <source>
        <dbReference type="PROSITE" id="PS51012"/>
    </source>
</evidence>
<feature type="transmembrane region" description="Helical" evidence="9">
    <location>
        <begin position="240"/>
        <end position="259"/>
    </location>
</feature>
<name>A0A5R9BCG6_9MICC</name>
<evidence type="ECO:0000256" key="4">
    <source>
        <dbReference type="ARBA" id="ARBA00022475"/>
    </source>
</evidence>
<protein>
    <recommendedName>
        <fullName evidence="9">Transport permease protein</fullName>
    </recommendedName>
</protein>
<feature type="transmembrane region" description="Helical" evidence="9">
    <location>
        <begin position="128"/>
        <end position="150"/>
    </location>
</feature>
<dbReference type="GO" id="GO:0140359">
    <property type="term" value="F:ABC-type transporter activity"/>
    <property type="evidence" value="ECO:0007669"/>
    <property type="project" value="InterPro"/>
</dbReference>
<keyword evidence="4 9" id="KW-1003">Cell membrane</keyword>
<dbReference type="InterPro" id="IPR013525">
    <property type="entry name" value="ABC2_TM"/>
</dbReference>
<dbReference type="Proteomes" id="UP000310458">
    <property type="component" value="Unassembled WGS sequence"/>
</dbReference>
<dbReference type="PANTHER" id="PTHR30413:SF8">
    <property type="entry name" value="TRANSPORT PERMEASE PROTEIN"/>
    <property type="match status" value="1"/>
</dbReference>
<dbReference type="PANTHER" id="PTHR30413">
    <property type="entry name" value="INNER MEMBRANE TRANSPORT PERMEASE"/>
    <property type="match status" value="1"/>
</dbReference>
<evidence type="ECO:0000256" key="6">
    <source>
        <dbReference type="ARBA" id="ARBA00022692"/>
    </source>
</evidence>
<feature type="domain" description="ABC transmembrane type-2" evidence="11">
    <location>
        <begin position="98"/>
        <end position="318"/>
    </location>
</feature>
<feature type="transmembrane region" description="Helical" evidence="9">
    <location>
        <begin position="294"/>
        <end position="315"/>
    </location>
</feature>
<feature type="region of interest" description="Disordered" evidence="10">
    <location>
        <begin position="15"/>
        <end position="63"/>
    </location>
</feature>
<comment type="similarity">
    <text evidence="2 9">Belongs to the ABC-2 integral membrane protein family.</text>
</comment>
<evidence type="ECO:0000256" key="9">
    <source>
        <dbReference type="RuleBase" id="RU361157"/>
    </source>
</evidence>
<dbReference type="OrthoDB" id="9789409at2"/>
<evidence type="ECO:0000256" key="1">
    <source>
        <dbReference type="ARBA" id="ARBA00004429"/>
    </source>
</evidence>
<reference evidence="12 13" key="1">
    <citation type="submission" date="2019-05" db="EMBL/GenBank/DDBJ databases">
        <title>Nesterenkonia sp. GY074 isolated from the Southern Atlantic Ocean.</title>
        <authorList>
            <person name="Zhang G."/>
        </authorList>
    </citation>
    <scope>NUCLEOTIDE SEQUENCE [LARGE SCALE GENOMIC DNA]</scope>
    <source>
        <strain evidence="12 13">GY074</strain>
    </source>
</reference>
<evidence type="ECO:0000256" key="5">
    <source>
        <dbReference type="ARBA" id="ARBA00022519"/>
    </source>
</evidence>
<gene>
    <name evidence="12" type="ORF">FEF26_08020</name>
</gene>
<dbReference type="PROSITE" id="PS51012">
    <property type="entry name" value="ABC_TM2"/>
    <property type="match status" value="1"/>
</dbReference>
<evidence type="ECO:0000256" key="2">
    <source>
        <dbReference type="ARBA" id="ARBA00007783"/>
    </source>
</evidence>
<dbReference type="GO" id="GO:0015920">
    <property type="term" value="P:lipopolysaccharide transport"/>
    <property type="evidence" value="ECO:0007669"/>
    <property type="project" value="TreeGrafter"/>
</dbReference>
<evidence type="ECO:0000256" key="8">
    <source>
        <dbReference type="ARBA" id="ARBA00023136"/>
    </source>
</evidence>
<evidence type="ECO:0000256" key="3">
    <source>
        <dbReference type="ARBA" id="ARBA00022448"/>
    </source>
</evidence>
<dbReference type="InterPro" id="IPR047817">
    <property type="entry name" value="ABC2_TM_bact-type"/>
</dbReference>
<accession>A0A5R9BCG6</accession>
<keyword evidence="5" id="KW-0997">Cell inner membrane</keyword>
<proteinExistence type="inferred from homology"/>
<keyword evidence="3 9" id="KW-0813">Transport</keyword>
<dbReference type="GO" id="GO:0005886">
    <property type="term" value="C:plasma membrane"/>
    <property type="evidence" value="ECO:0007669"/>
    <property type="project" value="UniProtKB-SubCell"/>
</dbReference>
<comment type="caution">
    <text evidence="12">The sequence shown here is derived from an EMBL/GenBank/DDBJ whole genome shotgun (WGS) entry which is preliminary data.</text>
</comment>
<evidence type="ECO:0000256" key="7">
    <source>
        <dbReference type="ARBA" id="ARBA00022989"/>
    </source>
</evidence>
<dbReference type="AlphaFoldDB" id="A0A5R9BCG6"/>
<keyword evidence="8 9" id="KW-0472">Membrane</keyword>
<keyword evidence="6 9" id="KW-0812">Transmembrane</keyword>
<comment type="subcellular location">
    <subcellularLocation>
        <location evidence="1">Cell inner membrane</location>
        <topology evidence="1">Multi-pass membrane protein</topology>
    </subcellularLocation>
    <subcellularLocation>
        <location evidence="9">Cell membrane</location>
        <topology evidence="9">Multi-pass membrane protein</topology>
    </subcellularLocation>
</comment>